<dbReference type="InterPro" id="IPR046341">
    <property type="entry name" value="SET_dom_sf"/>
</dbReference>
<evidence type="ECO:0000313" key="5">
    <source>
        <dbReference type="EMBL" id="QLQ82290.1"/>
    </source>
</evidence>
<accession>A0A7H9HXZ8</accession>
<dbReference type="GO" id="GO:0016279">
    <property type="term" value="F:protein-lysine N-methyltransferase activity"/>
    <property type="evidence" value="ECO:0007669"/>
    <property type="project" value="UniProtKB-ARBA"/>
</dbReference>
<dbReference type="PROSITE" id="PS50280">
    <property type="entry name" value="SET"/>
    <property type="match status" value="1"/>
</dbReference>
<proteinExistence type="predicted"/>
<dbReference type="SUPFAM" id="SSF82199">
    <property type="entry name" value="SET domain"/>
    <property type="match status" value="1"/>
</dbReference>
<evidence type="ECO:0000256" key="1">
    <source>
        <dbReference type="ARBA" id="ARBA00022603"/>
    </source>
</evidence>
<sequence length="459" mass="53580">MEKRLERLIDWLRSSDQFYLSGNVEVNECEASGRGVVLRCGVLNRNETVVRVPNRYQLNFNTILWNISVFNPGICIDGITVSGPERQLQREQLAENDPRFRLYGAFDQETLLAFTSFQLVTFYILVERVLLPLWFGGSIESFWQPFFDVWPSREELGSIPAIWSNSVSSGDRELVELLPLASQKLLEKKNKLLRQDWEAIQPWLISRCELLRQDGHHCPSIEEIYEDFLHVYFIINSRCLYARVQLKRDDEESQFTMVPFVDFLNHTDDVDQHCYPEIKRDRNDPLGIGIFSLKCGKRGYTKAGDEILLNYGPHSNDFLLNEYGFVLQQNRWNFIDISDEVTNLIDGDTVMTEFLKNHGYWDNYTINYSEISYRALVAISLLVTQDYRRIEKLLLGFISEDYFLPKISKKLHELLGKLLQDYRDLLQSLKDQPATSARNLGTIYRGYIDIIEHHLDSLS</sequence>
<keyword evidence="3" id="KW-0949">S-adenosyl-L-methionine</keyword>
<dbReference type="InterPro" id="IPR016852">
    <property type="entry name" value="SET_MeTrfase"/>
</dbReference>
<dbReference type="InterPro" id="IPR001214">
    <property type="entry name" value="SET_dom"/>
</dbReference>
<dbReference type="OrthoDB" id="341421at2759"/>
<name>A0A7H9HXZ8_9SACH</name>
<organism evidence="5 6">
    <name type="scientific">Torulaspora globosa</name>
    <dbReference type="NCBI Taxonomy" id="48254"/>
    <lineage>
        <taxon>Eukaryota</taxon>
        <taxon>Fungi</taxon>
        <taxon>Dikarya</taxon>
        <taxon>Ascomycota</taxon>
        <taxon>Saccharomycotina</taxon>
        <taxon>Saccharomycetes</taxon>
        <taxon>Saccharomycetales</taxon>
        <taxon>Saccharomycetaceae</taxon>
        <taxon>Torulaspora</taxon>
    </lineage>
</organism>
<reference evidence="5 6" key="1">
    <citation type="submission" date="2020-06" db="EMBL/GenBank/DDBJ databases">
        <title>The yeast mating-type switching endonuclease HO is a domesticated member of an unorthodox homing genetic element family.</title>
        <authorList>
            <person name="Coughlan A.Y."/>
            <person name="Lombardi L."/>
            <person name="Braun-Galleani S."/>
            <person name="Martos A.R."/>
            <person name="Galeote V."/>
            <person name="Bigey F."/>
            <person name="Dequin S."/>
            <person name="Byrne K.P."/>
            <person name="Wolfe K.H."/>
        </authorList>
    </citation>
    <scope>NUCLEOTIDE SEQUENCE [LARGE SCALE GENOMIC DNA]</scope>
    <source>
        <strain evidence="5 6">CBS2947</strain>
    </source>
</reference>
<evidence type="ECO:0000256" key="2">
    <source>
        <dbReference type="ARBA" id="ARBA00022679"/>
    </source>
</evidence>
<protein>
    <recommendedName>
        <fullName evidence="4">SET domain-containing protein</fullName>
    </recommendedName>
</protein>
<evidence type="ECO:0000313" key="6">
    <source>
        <dbReference type="Proteomes" id="UP000510647"/>
    </source>
</evidence>
<dbReference type="AlphaFoldDB" id="A0A7H9HXZ8"/>
<keyword evidence="6" id="KW-1185">Reference proteome</keyword>
<dbReference type="Proteomes" id="UP000510647">
    <property type="component" value="Chromosome 8"/>
</dbReference>
<dbReference type="GO" id="GO:0032259">
    <property type="term" value="P:methylation"/>
    <property type="evidence" value="ECO:0007669"/>
    <property type="project" value="UniProtKB-KW"/>
</dbReference>
<feature type="domain" description="SET" evidence="4">
    <location>
        <begin position="22"/>
        <end position="312"/>
    </location>
</feature>
<dbReference type="Gene3D" id="3.90.1410.10">
    <property type="entry name" value="set domain protein methyltransferase, domain 1"/>
    <property type="match status" value="1"/>
</dbReference>
<dbReference type="PIRSF" id="PIRSF027158">
    <property type="entry name" value="Lys_MTase_YDR198C_prd"/>
    <property type="match status" value="1"/>
</dbReference>
<evidence type="ECO:0000259" key="4">
    <source>
        <dbReference type="PROSITE" id="PS50280"/>
    </source>
</evidence>
<keyword evidence="2" id="KW-0808">Transferase</keyword>
<dbReference type="PANTHER" id="PTHR13271">
    <property type="entry name" value="UNCHARACTERIZED PUTATIVE METHYLTRANSFERASE"/>
    <property type="match status" value="1"/>
</dbReference>
<evidence type="ECO:0000256" key="3">
    <source>
        <dbReference type="ARBA" id="ARBA00022691"/>
    </source>
</evidence>
<gene>
    <name evidence="5" type="ORF">HG537_0H00510</name>
</gene>
<dbReference type="EMBL" id="CP059274">
    <property type="protein sequence ID" value="QLQ82290.1"/>
    <property type="molecule type" value="Genomic_DNA"/>
</dbReference>
<keyword evidence="1" id="KW-0489">Methyltransferase</keyword>
<dbReference type="InterPro" id="IPR050600">
    <property type="entry name" value="SETD3_SETD6_MTase"/>
</dbReference>
<dbReference type="PANTHER" id="PTHR13271:SF47">
    <property type="entry name" value="ACTIN-HISTIDINE N-METHYLTRANSFERASE"/>
    <property type="match status" value="1"/>
</dbReference>